<gene>
    <name evidence="1" type="ORF">FKW44_021288</name>
</gene>
<protein>
    <submittedName>
        <fullName evidence="1">Uncharacterized protein</fullName>
    </submittedName>
</protein>
<keyword evidence="2" id="KW-1185">Reference proteome</keyword>
<proteinExistence type="predicted"/>
<evidence type="ECO:0000313" key="1">
    <source>
        <dbReference type="EMBL" id="QQP36247.1"/>
    </source>
</evidence>
<evidence type="ECO:0000313" key="2">
    <source>
        <dbReference type="Proteomes" id="UP000595437"/>
    </source>
</evidence>
<accession>A0A7T8GR62</accession>
<dbReference type="EMBL" id="CP045904">
    <property type="protein sequence ID" value="QQP36247.1"/>
    <property type="molecule type" value="Genomic_DNA"/>
</dbReference>
<dbReference type="Proteomes" id="UP000595437">
    <property type="component" value="Chromosome 15"/>
</dbReference>
<organism evidence="1 2">
    <name type="scientific">Caligus rogercresseyi</name>
    <name type="common">Sea louse</name>
    <dbReference type="NCBI Taxonomy" id="217165"/>
    <lineage>
        <taxon>Eukaryota</taxon>
        <taxon>Metazoa</taxon>
        <taxon>Ecdysozoa</taxon>
        <taxon>Arthropoda</taxon>
        <taxon>Crustacea</taxon>
        <taxon>Multicrustacea</taxon>
        <taxon>Hexanauplia</taxon>
        <taxon>Copepoda</taxon>
        <taxon>Siphonostomatoida</taxon>
        <taxon>Caligidae</taxon>
        <taxon>Caligus</taxon>
    </lineage>
</organism>
<sequence>MPSIPSFFSFGNNCSWSTVSKAAERSKPRPLHLPSLLGFQPLCMGSGQRSCGRAAPPESELGVRKSLRLGQMDLEVGLYDGL</sequence>
<name>A0A7T8GR62_CALRO</name>
<dbReference type="AlphaFoldDB" id="A0A7T8GR62"/>
<reference evidence="2" key="1">
    <citation type="submission" date="2021-01" db="EMBL/GenBank/DDBJ databases">
        <title>Caligus Genome Assembly.</title>
        <authorList>
            <person name="Gallardo-Escarate C."/>
        </authorList>
    </citation>
    <scope>NUCLEOTIDE SEQUENCE [LARGE SCALE GENOMIC DNA]</scope>
</reference>